<keyword evidence="3" id="KW-0969">Cilium</keyword>
<reference evidence="4" key="1">
    <citation type="submission" date="2017-02" db="EMBL/GenBank/DDBJ databases">
        <authorList>
            <person name="Varghese N."/>
            <person name="Submissions S."/>
        </authorList>
    </citation>
    <scope>NUCLEOTIDE SEQUENCE [LARGE SCALE GENOMIC DNA]</scope>
    <source>
        <strain evidence="4">VKM Ac-2052</strain>
    </source>
</reference>
<dbReference type="GO" id="GO:0005829">
    <property type="term" value="C:cytosol"/>
    <property type="evidence" value="ECO:0007669"/>
    <property type="project" value="TreeGrafter"/>
</dbReference>
<evidence type="ECO:0000259" key="2">
    <source>
        <dbReference type="Pfam" id="PF01656"/>
    </source>
</evidence>
<name>A0A1T4XWG5_9MICO</name>
<sequence length="426" mass="45078">MTGVLSVITCLDDTAGERLIHEIGSADHDIVARVGSAHDLIDVLRGCAVDGVVVSATRRHLTLEVLAEADEAGVRIVAVAGDDAERRYALSLGLFEVVDARGPWSDIEVLLRGGIAVSLGAPAQRGAGTVIAVWGPAGAPGRTTVAIQLASELAFRGRTVALVDADTYGGAVAPSLGMLDESPSFAAACRLASRDSLTLAELERIASRYTSPRSEFWILSGIGRASRWPELGADRVTSVLSTCRQWVDYVVVDTGFNLETDEEIASDMFAPRRNAATLAALRQADHVVAVGAADPIGLSRFLRAHVDLLEQVETAQISVVINRLRASSVGSNAQHQVQQTLRRFGGLDDAVFVPLDVPGVDAAVLSGKTIHDAAPRSPVRAAIAHLVDIDILPPSSRGTSRKEVRRAARQGQKAGPLQTLRARRLG</sequence>
<proteinExistence type="predicted"/>
<dbReference type="PANTHER" id="PTHR43384">
    <property type="entry name" value="SEPTUM SITE-DETERMINING PROTEIN MIND HOMOLOG, CHLOROPLASTIC-RELATED"/>
    <property type="match status" value="1"/>
</dbReference>
<dbReference type="GO" id="GO:0051782">
    <property type="term" value="P:negative regulation of cell division"/>
    <property type="evidence" value="ECO:0007669"/>
    <property type="project" value="TreeGrafter"/>
</dbReference>
<gene>
    <name evidence="3" type="ORF">SAMN06295879_1835</name>
</gene>
<dbReference type="GO" id="GO:0016887">
    <property type="term" value="F:ATP hydrolysis activity"/>
    <property type="evidence" value="ECO:0007669"/>
    <property type="project" value="TreeGrafter"/>
</dbReference>
<dbReference type="Gene3D" id="3.40.50.300">
    <property type="entry name" value="P-loop containing nucleotide triphosphate hydrolases"/>
    <property type="match status" value="1"/>
</dbReference>
<protein>
    <submittedName>
        <fullName evidence="3">MinD-like ATPase involved in chromosome partitioning or flagellar assembly</fullName>
    </submittedName>
</protein>
<dbReference type="InterPro" id="IPR027417">
    <property type="entry name" value="P-loop_NTPase"/>
</dbReference>
<dbReference type="Proteomes" id="UP000189735">
    <property type="component" value="Unassembled WGS sequence"/>
</dbReference>
<dbReference type="SUPFAM" id="SSF52540">
    <property type="entry name" value="P-loop containing nucleoside triphosphate hydrolases"/>
    <property type="match status" value="1"/>
</dbReference>
<dbReference type="InterPro" id="IPR002586">
    <property type="entry name" value="CobQ/CobB/MinD/ParA_Nub-bd_dom"/>
</dbReference>
<dbReference type="AlphaFoldDB" id="A0A1T4XWG5"/>
<evidence type="ECO:0000313" key="3">
    <source>
        <dbReference type="EMBL" id="SKA93877.1"/>
    </source>
</evidence>
<accession>A0A1T4XWG5</accession>
<dbReference type="Pfam" id="PF01656">
    <property type="entry name" value="CbiA"/>
    <property type="match status" value="1"/>
</dbReference>
<dbReference type="GO" id="GO:0009898">
    <property type="term" value="C:cytoplasmic side of plasma membrane"/>
    <property type="evidence" value="ECO:0007669"/>
    <property type="project" value="TreeGrafter"/>
</dbReference>
<dbReference type="EMBL" id="FUYG01000004">
    <property type="protein sequence ID" value="SKA93877.1"/>
    <property type="molecule type" value="Genomic_DNA"/>
</dbReference>
<keyword evidence="3" id="KW-0966">Cell projection</keyword>
<feature type="domain" description="CobQ/CobB/MinD/ParA nucleotide binding" evidence="2">
    <location>
        <begin position="131"/>
        <end position="346"/>
    </location>
</feature>
<dbReference type="GO" id="GO:0005524">
    <property type="term" value="F:ATP binding"/>
    <property type="evidence" value="ECO:0007669"/>
    <property type="project" value="TreeGrafter"/>
</dbReference>
<feature type="region of interest" description="Disordered" evidence="1">
    <location>
        <begin position="397"/>
        <end position="426"/>
    </location>
</feature>
<keyword evidence="3" id="KW-0282">Flagellum</keyword>
<evidence type="ECO:0000313" key="4">
    <source>
        <dbReference type="Proteomes" id="UP000189735"/>
    </source>
</evidence>
<dbReference type="RefSeq" id="WP_139368668.1">
    <property type="nucleotide sequence ID" value="NZ_FUYG01000004.1"/>
</dbReference>
<dbReference type="PANTHER" id="PTHR43384:SF13">
    <property type="entry name" value="SLR0110 PROTEIN"/>
    <property type="match status" value="1"/>
</dbReference>
<evidence type="ECO:0000256" key="1">
    <source>
        <dbReference type="SAM" id="MobiDB-lite"/>
    </source>
</evidence>
<dbReference type="InterPro" id="IPR050625">
    <property type="entry name" value="ParA/MinD_ATPase"/>
</dbReference>
<organism evidence="3 4">
    <name type="scientific">Agreia bicolorata</name>
    <dbReference type="NCBI Taxonomy" id="110935"/>
    <lineage>
        <taxon>Bacteria</taxon>
        <taxon>Bacillati</taxon>
        <taxon>Actinomycetota</taxon>
        <taxon>Actinomycetes</taxon>
        <taxon>Micrococcales</taxon>
        <taxon>Microbacteriaceae</taxon>
        <taxon>Agreia</taxon>
    </lineage>
</organism>